<keyword evidence="1" id="KW-1133">Transmembrane helix</keyword>
<keyword evidence="1" id="KW-0472">Membrane</keyword>
<protein>
    <recommendedName>
        <fullName evidence="4">Yip1 domain-containing protein</fullName>
    </recommendedName>
</protein>
<feature type="transmembrane region" description="Helical" evidence="1">
    <location>
        <begin position="33"/>
        <end position="55"/>
    </location>
</feature>
<feature type="transmembrane region" description="Helical" evidence="1">
    <location>
        <begin position="191"/>
        <end position="214"/>
    </location>
</feature>
<name>A0ABW2ERX5_9BACI</name>
<keyword evidence="1" id="KW-0812">Transmembrane</keyword>
<gene>
    <name evidence="2" type="ORF">ACFQIC_17790</name>
</gene>
<feature type="transmembrane region" description="Helical" evidence="1">
    <location>
        <begin position="75"/>
        <end position="104"/>
    </location>
</feature>
<dbReference type="Proteomes" id="UP001596410">
    <property type="component" value="Unassembled WGS sequence"/>
</dbReference>
<evidence type="ECO:0000313" key="3">
    <source>
        <dbReference type="Proteomes" id="UP001596410"/>
    </source>
</evidence>
<evidence type="ECO:0000313" key="2">
    <source>
        <dbReference type="EMBL" id="MFC7063665.1"/>
    </source>
</evidence>
<sequence length="224" mass="26592">MTYSINLLRLFFRRQDQLLVLHKSERIQKFWRAFFILLLLSFITYGWTSWIGLGTDPLSTSINELSRIDYEFQKAWFLIGRLGIALLLFLGIVLFTPFIFWLLFDLSYKKMVIVQMSVWLLMLVERLTWIPLMVYFGLDWYVSPLSLGVIASYATQLEWIVYFFGAISLFQIFIIWFQIRSILYLSNSRNWWIISGVIFWHVLLWSGTAALTHFDSPLVQLLLS</sequence>
<proteinExistence type="predicted"/>
<keyword evidence="3" id="KW-1185">Reference proteome</keyword>
<dbReference type="RefSeq" id="WP_204711093.1">
    <property type="nucleotide sequence ID" value="NZ_JBHSZV010000051.1"/>
</dbReference>
<organism evidence="2 3">
    <name type="scientific">Halobacillus seohaensis</name>
    <dbReference type="NCBI Taxonomy" id="447421"/>
    <lineage>
        <taxon>Bacteria</taxon>
        <taxon>Bacillati</taxon>
        <taxon>Bacillota</taxon>
        <taxon>Bacilli</taxon>
        <taxon>Bacillales</taxon>
        <taxon>Bacillaceae</taxon>
        <taxon>Halobacillus</taxon>
    </lineage>
</organism>
<comment type="caution">
    <text evidence="2">The sequence shown here is derived from an EMBL/GenBank/DDBJ whole genome shotgun (WGS) entry which is preliminary data.</text>
</comment>
<feature type="transmembrane region" description="Helical" evidence="1">
    <location>
        <begin position="159"/>
        <end position="179"/>
    </location>
</feature>
<evidence type="ECO:0008006" key="4">
    <source>
        <dbReference type="Google" id="ProtNLM"/>
    </source>
</evidence>
<feature type="transmembrane region" description="Helical" evidence="1">
    <location>
        <begin position="116"/>
        <end position="136"/>
    </location>
</feature>
<accession>A0ABW2ERX5</accession>
<dbReference type="EMBL" id="JBHSZV010000051">
    <property type="protein sequence ID" value="MFC7063665.1"/>
    <property type="molecule type" value="Genomic_DNA"/>
</dbReference>
<evidence type="ECO:0000256" key="1">
    <source>
        <dbReference type="SAM" id="Phobius"/>
    </source>
</evidence>
<reference evidence="3" key="1">
    <citation type="journal article" date="2019" name="Int. J. Syst. Evol. Microbiol.">
        <title>The Global Catalogue of Microorganisms (GCM) 10K type strain sequencing project: providing services to taxonomists for standard genome sequencing and annotation.</title>
        <authorList>
            <consortium name="The Broad Institute Genomics Platform"/>
            <consortium name="The Broad Institute Genome Sequencing Center for Infectious Disease"/>
            <person name="Wu L."/>
            <person name="Ma J."/>
        </authorList>
    </citation>
    <scope>NUCLEOTIDE SEQUENCE [LARGE SCALE GENOMIC DNA]</scope>
    <source>
        <strain evidence="3">CGMCC 4.1621</strain>
    </source>
</reference>